<evidence type="ECO:0000256" key="4">
    <source>
        <dbReference type="ARBA" id="ARBA00023125"/>
    </source>
</evidence>
<dbReference type="AlphaFoldDB" id="A0A8E6B3E6"/>
<dbReference type="GO" id="GO:0006355">
    <property type="term" value="P:regulation of DNA-templated transcription"/>
    <property type="evidence" value="ECO:0007669"/>
    <property type="project" value="InterPro"/>
</dbReference>
<evidence type="ECO:0000256" key="6">
    <source>
        <dbReference type="PROSITE-ProRule" id="PRU00169"/>
    </source>
</evidence>
<dbReference type="EMBL" id="CP074694">
    <property type="protein sequence ID" value="QVL31455.1"/>
    <property type="molecule type" value="Genomic_DNA"/>
</dbReference>
<evidence type="ECO:0000313" key="11">
    <source>
        <dbReference type="Proteomes" id="UP000676194"/>
    </source>
</evidence>
<keyword evidence="11" id="KW-1185">Reference proteome</keyword>
<keyword evidence="2" id="KW-0902">Two-component regulatory system</keyword>
<dbReference type="InterPro" id="IPR011006">
    <property type="entry name" value="CheY-like_superfamily"/>
</dbReference>
<gene>
    <name evidence="10" type="ORF">KIH39_21800</name>
</gene>
<dbReference type="PROSITE" id="PS51755">
    <property type="entry name" value="OMPR_PHOB"/>
    <property type="match status" value="1"/>
</dbReference>
<evidence type="ECO:0000256" key="1">
    <source>
        <dbReference type="ARBA" id="ARBA00022553"/>
    </source>
</evidence>
<protein>
    <submittedName>
        <fullName evidence="10">Response regulator transcription factor</fullName>
    </submittedName>
</protein>
<feature type="modified residue" description="4-aspartylphosphate" evidence="6">
    <location>
        <position position="51"/>
    </location>
</feature>
<dbReference type="Gene3D" id="6.10.250.690">
    <property type="match status" value="1"/>
</dbReference>
<dbReference type="CDD" id="cd00383">
    <property type="entry name" value="trans_reg_C"/>
    <property type="match status" value="1"/>
</dbReference>
<dbReference type="GO" id="GO:0032993">
    <property type="term" value="C:protein-DNA complex"/>
    <property type="evidence" value="ECO:0007669"/>
    <property type="project" value="TreeGrafter"/>
</dbReference>
<dbReference type="Gene3D" id="3.40.50.2300">
    <property type="match status" value="1"/>
</dbReference>
<keyword evidence="3" id="KW-0805">Transcription regulation</keyword>
<proteinExistence type="predicted"/>
<dbReference type="InterPro" id="IPR036388">
    <property type="entry name" value="WH-like_DNA-bd_sf"/>
</dbReference>
<dbReference type="GO" id="GO:0000156">
    <property type="term" value="F:phosphorelay response regulator activity"/>
    <property type="evidence" value="ECO:0007669"/>
    <property type="project" value="TreeGrafter"/>
</dbReference>
<dbReference type="Pfam" id="PF00072">
    <property type="entry name" value="Response_reg"/>
    <property type="match status" value="1"/>
</dbReference>
<dbReference type="Gene3D" id="1.10.10.10">
    <property type="entry name" value="Winged helix-like DNA-binding domain superfamily/Winged helix DNA-binding domain"/>
    <property type="match status" value="1"/>
</dbReference>
<keyword evidence="5" id="KW-0804">Transcription</keyword>
<dbReference type="InterPro" id="IPR001789">
    <property type="entry name" value="Sig_transdc_resp-reg_receiver"/>
</dbReference>
<dbReference type="Proteomes" id="UP000676194">
    <property type="component" value="Chromosome"/>
</dbReference>
<sequence>MRILIVEDDPGIAEFLQIGLRDEGFVVEHAPDGAEGWYRLRHEKWDVVILDWALPKMTGLEILKNYREESGTTPILFLTARDTVADRVTGLNQGADDYLCKPFSFEELLARVLALSRRHERQAKPVLQFEDLTLDPRTHYAERAGKRLVLTTKEYSLLAYFLRHVGEVLTRTRIYEQVWDDRYDGVSNSLEVHIAELRRKLEAHGPRILFTVRGRGYYLGKADSGG</sequence>
<dbReference type="KEGG" id="tsph:KIH39_21800"/>
<keyword evidence="1 6" id="KW-0597">Phosphoprotein</keyword>
<feature type="domain" description="Response regulatory" evidence="8">
    <location>
        <begin position="2"/>
        <end position="116"/>
    </location>
</feature>
<dbReference type="SUPFAM" id="SSF52172">
    <property type="entry name" value="CheY-like"/>
    <property type="match status" value="1"/>
</dbReference>
<dbReference type="CDD" id="cd17624">
    <property type="entry name" value="REC_OmpR_PmrA-like"/>
    <property type="match status" value="1"/>
</dbReference>
<evidence type="ECO:0000313" key="10">
    <source>
        <dbReference type="EMBL" id="QVL31455.1"/>
    </source>
</evidence>
<dbReference type="PANTHER" id="PTHR48111:SF1">
    <property type="entry name" value="TWO-COMPONENT RESPONSE REGULATOR ORR33"/>
    <property type="match status" value="1"/>
</dbReference>
<evidence type="ECO:0000256" key="5">
    <source>
        <dbReference type="ARBA" id="ARBA00023163"/>
    </source>
</evidence>
<keyword evidence="4 7" id="KW-0238">DNA-binding</keyword>
<feature type="DNA-binding region" description="OmpR/PhoB-type" evidence="7">
    <location>
        <begin position="124"/>
        <end position="221"/>
    </location>
</feature>
<dbReference type="SMART" id="SM00448">
    <property type="entry name" value="REC"/>
    <property type="match status" value="1"/>
</dbReference>
<evidence type="ECO:0000259" key="9">
    <source>
        <dbReference type="PROSITE" id="PS51755"/>
    </source>
</evidence>
<evidence type="ECO:0000256" key="3">
    <source>
        <dbReference type="ARBA" id="ARBA00023015"/>
    </source>
</evidence>
<evidence type="ECO:0000259" key="8">
    <source>
        <dbReference type="PROSITE" id="PS50110"/>
    </source>
</evidence>
<dbReference type="RefSeq" id="WP_213495336.1">
    <property type="nucleotide sequence ID" value="NZ_CP074694.1"/>
</dbReference>
<name>A0A8E6B3E6_9BACT</name>
<dbReference type="FunFam" id="3.40.50.2300:FF:000002">
    <property type="entry name" value="DNA-binding response regulator PhoP"/>
    <property type="match status" value="1"/>
</dbReference>
<accession>A0A8E6B3E6</accession>
<feature type="domain" description="OmpR/PhoB-type" evidence="9">
    <location>
        <begin position="124"/>
        <end position="221"/>
    </location>
</feature>
<reference evidence="10" key="1">
    <citation type="submission" date="2021-05" db="EMBL/GenBank/DDBJ databases">
        <title>Complete genome sequence of the cellulolytic planctomycete Telmatocola sphagniphila SP2T and characterization of the first cellulase from planctomycetes.</title>
        <authorList>
            <person name="Rakitin A.L."/>
            <person name="Beletsky A.V."/>
            <person name="Naumoff D.G."/>
            <person name="Kulichevskaya I.S."/>
            <person name="Mardanov A.V."/>
            <person name="Ravin N.V."/>
            <person name="Dedysh S.N."/>
        </authorList>
    </citation>
    <scope>NUCLEOTIDE SEQUENCE</scope>
    <source>
        <strain evidence="10">SP2T</strain>
    </source>
</reference>
<dbReference type="GO" id="GO:0005829">
    <property type="term" value="C:cytosol"/>
    <property type="evidence" value="ECO:0007669"/>
    <property type="project" value="TreeGrafter"/>
</dbReference>
<dbReference type="InterPro" id="IPR001867">
    <property type="entry name" value="OmpR/PhoB-type_DNA-bd"/>
</dbReference>
<evidence type="ECO:0000256" key="7">
    <source>
        <dbReference type="PROSITE-ProRule" id="PRU01091"/>
    </source>
</evidence>
<dbReference type="PANTHER" id="PTHR48111">
    <property type="entry name" value="REGULATOR OF RPOS"/>
    <property type="match status" value="1"/>
</dbReference>
<dbReference type="InterPro" id="IPR039420">
    <property type="entry name" value="WalR-like"/>
</dbReference>
<dbReference type="PROSITE" id="PS50110">
    <property type="entry name" value="RESPONSE_REGULATORY"/>
    <property type="match status" value="1"/>
</dbReference>
<dbReference type="GO" id="GO:0000976">
    <property type="term" value="F:transcription cis-regulatory region binding"/>
    <property type="evidence" value="ECO:0007669"/>
    <property type="project" value="TreeGrafter"/>
</dbReference>
<dbReference type="SMART" id="SM00862">
    <property type="entry name" value="Trans_reg_C"/>
    <property type="match status" value="1"/>
</dbReference>
<dbReference type="Pfam" id="PF00486">
    <property type="entry name" value="Trans_reg_C"/>
    <property type="match status" value="1"/>
</dbReference>
<evidence type="ECO:0000256" key="2">
    <source>
        <dbReference type="ARBA" id="ARBA00023012"/>
    </source>
</evidence>
<organism evidence="10 11">
    <name type="scientific">Telmatocola sphagniphila</name>
    <dbReference type="NCBI Taxonomy" id="1123043"/>
    <lineage>
        <taxon>Bacteria</taxon>
        <taxon>Pseudomonadati</taxon>
        <taxon>Planctomycetota</taxon>
        <taxon>Planctomycetia</taxon>
        <taxon>Gemmatales</taxon>
        <taxon>Gemmataceae</taxon>
    </lineage>
</organism>